<organism evidence="1">
    <name type="scientific">marine metagenome</name>
    <dbReference type="NCBI Taxonomy" id="408172"/>
    <lineage>
        <taxon>unclassified sequences</taxon>
        <taxon>metagenomes</taxon>
        <taxon>ecological metagenomes</taxon>
    </lineage>
</organism>
<dbReference type="AlphaFoldDB" id="A0A382BFQ1"/>
<name>A0A382BFQ1_9ZZZZ</name>
<proteinExistence type="predicted"/>
<evidence type="ECO:0000313" key="1">
    <source>
        <dbReference type="EMBL" id="SVB12083.1"/>
    </source>
</evidence>
<gene>
    <name evidence="1" type="ORF">METZ01_LOCUS164937</name>
</gene>
<dbReference type="EMBL" id="UINC01029410">
    <property type="protein sequence ID" value="SVB12083.1"/>
    <property type="molecule type" value="Genomic_DNA"/>
</dbReference>
<sequence>MLLTEEQTKYYLTDMINHYGEKENKAESLSWTRSEAEYKRKAFEDMKIVLFGDDGNENKRTKNT</sequence>
<accession>A0A382BFQ1</accession>
<reference evidence="1" key="1">
    <citation type="submission" date="2018-05" db="EMBL/GenBank/DDBJ databases">
        <authorList>
            <person name="Lanie J.A."/>
            <person name="Ng W.-L."/>
            <person name="Kazmierczak K.M."/>
            <person name="Andrzejewski T.M."/>
            <person name="Davidsen T.M."/>
            <person name="Wayne K.J."/>
            <person name="Tettelin H."/>
            <person name="Glass J.I."/>
            <person name="Rusch D."/>
            <person name="Podicherti R."/>
            <person name="Tsui H.-C.T."/>
            <person name="Winkler M.E."/>
        </authorList>
    </citation>
    <scope>NUCLEOTIDE SEQUENCE</scope>
</reference>
<protein>
    <submittedName>
        <fullName evidence="1">Uncharacterized protein</fullName>
    </submittedName>
</protein>